<keyword evidence="2" id="KW-1185">Reference proteome</keyword>
<evidence type="ECO:0000313" key="2">
    <source>
        <dbReference type="Proteomes" id="UP000250235"/>
    </source>
</evidence>
<evidence type="ECO:0000313" key="1">
    <source>
        <dbReference type="EMBL" id="KZV38883.1"/>
    </source>
</evidence>
<reference evidence="1 2" key="1">
    <citation type="journal article" date="2015" name="Proc. Natl. Acad. Sci. U.S.A.">
        <title>The resurrection genome of Boea hygrometrica: A blueprint for survival of dehydration.</title>
        <authorList>
            <person name="Xiao L."/>
            <person name="Yang G."/>
            <person name="Zhang L."/>
            <person name="Yang X."/>
            <person name="Zhao S."/>
            <person name="Ji Z."/>
            <person name="Zhou Q."/>
            <person name="Hu M."/>
            <person name="Wang Y."/>
            <person name="Chen M."/>
            <person name="Xu Y."/>
            <person name="Jin H."/>
            <person name="Xiao X."/>
            <person name="Hu G."/>
            <person name="Bao F."/>
            <person name="Hu Y."/>
            <person name="Wan P."/>
            <person name="Li L."/>
            <person name="Deng X."/>
            <person name="Kuang T."/>
            <person name="Xiang C."/>
            <person name="Zhu J.K."/>
            <person name="Oliver M.J."/>
            <person name="He Y."/>
        </authorList>
    </citation>
    <scope>NUCLEOTIDE SEQUENCE [LARGE SCALE GENOMIC DNA]</scope>
    <source>
        <strain evidence="2">cv. XS01</strain>
    </source>
</reference>
<accession>A0A2Z7BWA1</accession>
<sequence>MSAGRAWWPAGACCLAPGCKTTGRNVRNLCAMLGARWWLEDAAQGAASVRPYAARCVGGGRRSAILVAMRRLFCLLGFSSGLSRAAHEVFGPVCDVGPGFDRF</sequence>
<name>A0A2Z7BWA1_9LAMI</name>
<proteinExistence type="predicted"/>
<dbReference type="Proteomes" id="UP000250235">
    <property type="component" value="Unassembled WGS sequence"/>
</dbReference>
<organism evidence="1 2">
    <name type="scientific">Dorcoceras hygrometricum</name>
    <dbReference type="NCBI Taxonomy" id="472368"/>
    <lineage>
        <taxon>Eukaryota</taxon>
        <taxon>Viridiplantae</taxon>
        <taxon>Streptophyta</taxon>
        <taxon>Embryophyta</taxon>
        <taxon>Tracheophyta</taxon>
        <taxon>Spermatophyta</taxon>
        <taxon>Magnoliopsida</taxon>
        <taxon>eudicotyledons</taxon>
        <taxon>Gunneridae</taxon>
        <taxon>Pentapetalae</taxon>
        <taxon>asterids</taxon>
        <taxon>lamiids</taxon>
        <taxon>Lamiales</taxon>
        <taxon>Gesneriaceae</taxon>
        <taxon>Didymocarpoideae</taxon>
        <taxon>Trichosporeae</taxon>
        <taxon>Loxocarpinae</taxon>
        <taxon>Dorcoceras</taxon>
    </lineage>
</organism>
<protein>
    <submittedName>
        <fullName evidence="1">Uncharacterized protein</fullName>
    </submittedName>
</protein>
<dbReference type="AlphaFoldDB" id="A0A2Z7BWA1"/>
<dbReference type="EMBL" id="KV001525">
    <property type="protein sequence ID" value="KZV38883.1"/>
    <property type="molecule type" value="Genomic_DNA"/>
</dbReference>
<gene>
    <name evidence="1" type="ORF">F511_43242</name>
</gene>